<evidence type="ECO:0000259" key="1">
    <source>
        <dbReference type="Pfam" id="PF00501"/>
    </source>
</evidence>
<dbReference type="InterPro" id="IPR042099">
    <property type="entry name" value="ANL_N_sf"/>
</dbReference>
<sequence length="562" mass="60479">MFVDAYFFNSFLANPSAPALWVDSITYSYADLAQRALAVSRQLQAALTARRGVVAPSAGDIAAPRACLLFALRSVNAYAGLLGALHAGYGYIPLSPHSPDERNLQVIRSSGSRIVLVDGKWKEDWDSLAAKAPEGFLDDFLIVHVDVEHLSEVLSAAGLREAACADARRDPGDLAYILFTSGSTGTPKGVKISHTSIASYIGNESMLRPRAAGDRYSQFFDLTTDPSVEETFLCWANGACLYTMPKNDPLSVSAFLIEHQLTHFSSVPSTIAFLKQYRKLKPGMFPHLKLSIFGGEAFRGELLRSWAEAAPNAEIRNMYGPTETTVAVAKFAIAAADVDDRFEGVLPIGKAMAGVELVIVDENGEPVPSGEPGELLIGGPQLAIGYIGASADDMQRFVAMTFAGKKATRWYRTGDLVCTSRETAQSLRVDAGDDLQYRFLGRIDSQVKIRGNRIELQEVESVLAAASGAAMTAAIALPADALGVSLGIIGFVSAPSQFDADDHGAIAAWNATVLQGCRARLPAFAVPIQVVHLDEFPLNLAGKLDRLALTRQYLHANERKAR</sequence>
<dbReference type="PROSITE" id="PS00455">
    <property type="entry name" value="AMP_BINDING"/>
    <property type="match status" value="1"/>
</dbReference>
<accession>A0ABT3ZKV1</accession>
<dbReference type="Gene3D" id="3.40.50.12780">
    <property type="entry name" value="N-terminal domain of ligase-like"/>
    <property type="match status" value="1"/>
</dbReference>
<dbReference type="InterPro" id="IPR020845">
    <property type="entry name" value="AMP-binding_CS"/>
</dbReference>
<reference evidence="2" key="1">
    <citation type="submission" date="2022-11" db="EMBL/GenBank/DDBJ databases">
        <title>Robbsia betulipollinis sp. nov., isolated from pollen of birch (Betula pendula).</title>
        <authorList>
            <person name="Shi H."/>
            <person name="Ambika Manirajan B."/>
            <person name="Ratering S."/>
            <person name="Geissler-Plaum R."/>
            <person name="Schnell S."/>
        </authorList>
    </citation>
    <scope>NUCLEOTIDE SEQUENCE</scope>
    <source>
        <strain evidence="2">Bb-Pol-6</strain>
    </source>
</reference>
<dbReference type="Gene3D" id="3.30.300.30">
    <property type="match status" value="1"/>
</dbReference>
<keyword evidence="3" id="KW-1185">Reference proteome</keyword>
<dbReference type="Proteomes" id="UP001082899">
    <property type="component" value="Unassembled WGS sequence"/>
</dbReference>
<dbReference type="Pfam" id="PF00501">
    <property type="entry name" value="AMP-binding"/>
    <property type="match status" value="1"/>
</dbReference>
<proteinExistence type="predicted"/>
<dbReference type="CDD" id="cd05930">
    <property type="entry name" value="A_NRPS"/>
    <property type="match status" value="1"/>
</dbReference>
<protein>
    <submittedName>
        <fullName evidence="2">Amino acid adenylation domain-containing protein</fullName>
    </submittedName>
</protein>
<evidence type="ECO:0000313" key="3">
    <source>
        <dbReference type="Proteomes" id="UP001082899"/>
    </source>
</evidence>
<dbReference type="PANTHER" id="PTHR45527:SF1">
    <property type="entry name" value="FATTY ACID SYNTHASE"/>
    <property type="match status" value="1"/>
</dbReference>
<dbReference type="SUPFAM" id="SSF56801">
    <property type="entry name" value="Acetyl-CoA synthetase-like"/>
    <property type="match status" value="1"/>
</dbReference>
<organism evidence="2 3">
    <name type="scientific">Robbsia betulipollinis</name>
    <dbReference type="NCBI Taxonomy" id="2981849"/>
    <lineage>
        <taxon>Bacteria</taxon>
        <taxon>Pseudomonadati</taxon>
        <taxon>Pseudomonadota</taxon>
        <taxon>Betaproteobacteria</taxon>
        <taxon>Burkholderiales</taxon>
        <taxon>Burkholderiaceae</taxon>
        <taxon>Robbsia</taxon>
    </lineage>
</organism>
<name>A0ABT3ZKV1_9BURK</name>
<gene>
    <name evidence="2" type="ORF">OVY01_04820</name>
</gene>
<feature type="domain" description="AMP-dependent synthetase/ligase" evidence="1">
    <location>
        <begin position="13"/>
        <end position="386"/>
    </location>
</feature>
<dbReference type="PANTHER" id="PTHR45527">
    <property type="entry name" value="NONRIBOSOMAL PEPTIDE SYNTHETASE"/>
    <property type="match status" value="1"/>
</dbReference>
<comment type="caution">
    <text evidence="2">The sequence shown here is derived from an EMBL/GenBank/DDBJ whole genome shotgun (WGS) entry which is preliminary data.</text>
</comment>
<dbReference type="RefSeq" id="WP_267846064.1">
    <property type="nucleotide sequence ID" value="NZ_JAPMXC010000001.1"/>
</dbReference>
<dbReference type="EMBL" id="JAPMXC010000001">
    <property type="protein sequence ID" value="MCY0386570.1"/>
    <property type="molecule type" value="Genomic_DNA"/>
</dbReference>
<dbReference type="InterPro" id="IPR000873">
    <property type="entry name" value="AMP-dep_synth/lig_dom"/>
</dbReference>
<dbReference type="InterPro" id="IPR045851">
    <property type="entry name" value="AMP-bd_C_sf"/>
</dbReference>
<evidence type="ECO:0000313" key="2">
    <source>
        <dbReference type="EMBL" id="MCY0386570.1"/>
    </source>
</evidence>